<feature type="compositionally biased region" description="Polar residues" evidence="1">
    <location>
        <begin position="460"/>
        <end position="476"/>
    </location>
</feature>
<dbReference type="AlphaFoldDB" id="A0A2V1DNI1"/>
<dbReference type="OrthoDB" id="71307at2759"/>
<feature type="compositionally biased region" description="Polar residues" evidence="1">
    <location>
        <begin position="403"/>
        <end position="412"/>
    </location>
</feature>
<feature type="region of interest" description="Disordered" evidence="1">
    <location>
        <begin position="1"/>
        <end position="37"/>
    </location>
</feature>
<keyword evidence="4" id="KW-1185">Reference proteome</keyword>
<organism evidence="3 4">
    <name type="scientific">Periconia macrospinosa</name>
    <dbReference type="NCBI Taxonomy" id="97972"/>
    <lineage>
        <taxon>Eukaryota</taxon>
        <taxon>Fungi</taxon>
        <taxon>Dikarya</taxon>
        <taxon>Ascomycota</taxon>
        <taxon>Pezizomycotina</taxon>
        <taxon>Dothideomycetes</taxon>
        <taxon>Pleosporomycetidae</taxon>
        <taxon>Pleosporales</taxon>
        <taxon>Massarineae</taxon>
        <taxon>Periconiaceae</taxon>
        <taxon>Periconia</taxon>
    </lineage>
</organism>
<evidence type="ECO:0000313" key="4">
    <source>
        <dbReference type="Proteomes" id="UP000244855"/>
    </source>
</evidence>
<proteinExistence type="predicted"/>
<dbReference type="Pfam" id="PF25603">
    <property type="entry name" value="SPT23_MGA2_DBD"/>
    <property type="match status" value="1"/>
</dbReference>
<evidence type="ECO:0000259" key="2">
    <source>
        <dbReference type="Pfam" id="PF25603"/>
    </source>
</evidence>
<name>A0A2V1DNI1_9PLEO</name>
<dbReference type="InterPro" id="IPR057962">
    <property type="entry name" value="SPT23_MGA2_DBD"/>
</dbReference>
<evidence type="ECO:0000256" key="1">
    <source>
        <dbReference type="SAM" id="MobiDB-lite"/>
    </source>
</evidence>
<feature type="domain" description="SPT23/MGA2-like DNA-binding" evidence="2">
    <location>
        <begin position="68"/>
        <end position="295"/>
    </location>
</feature>
<evidence type="ECO:0000313" key="3">
    <source>
        <dbReference type="EMBL" id="PVH99650.1"/>
    </source>
</evidence>
<gene>
    <name evidence="3" type="ORF">DM02DRAFT_491839</name>
</gene>
<reference evidence="3 4" key="1">
    <citation type="journal article" date="2018" name="Sci. Rep.">
        <title>Comparative genomics provides insights into the lifestyle and reveals functional heterogeneity of dark septate endophytic fungi.</title>
        <authorList>
            <person name="Knapp D.G."/>
            <person name="Nemeth J.B."/>
            <person name="Barry K."/>
            <person name="Hainaut M."/>
            <person name="Henrissat B."/>
            <person name="Johnson J."/>
            <person name="Kuo A."/>
            <person name="Lim J.H.P."/>
            <person name="Lipzen A."/>
            <person name="Nolan M."/>
            <person name="Ohm R.A."/>
            <person name="Tamas L."/>
            <person name="Grigoriev I.V."/>
            <person name="Spatafora J.W."/>
            <person name="Nagy L.G."/>
            <person name="Kovacs G.M."/>
        </authorList>
    </citation>
    <scope>NUCLEOTIDE SEQUENCE [LARGE SCALE GENOMIC DNA]</scope>
    <source>
        <strain evidence="3 4">DSE2036</strain>
    </source>
</reference>
<dbReference type="EMBL" id="KZ805388">
    <property type="protein sequence ID" value="PVH99650.1"/>
    <property type="molecule type" value="Genomic_DNA"/>
</dbReference>
<protein>
    <recommendedName>
        <fullName evidence="2">SPT23/MGA2-like DNA-binding domain-containing protein</fullName>
    </recommendedName>
</protein>
<feature type="compositionally biased region" description="Polar residues" evidence="1">
    <location>
        <begin position="1"/>
        <end position="32"/>
    </location>
</feature>
<accession>A0A2V1DNI1</accession>
<dbReference type="STRING" id="97972.A0A2V1DNI1"/>
<feature type="non-terminal residue" evidence="3">
    <location>
        <position position="1"/>
    </location>
</feature>
<sequence>TPDSQPIFSSLSSPGDFLQHTSQSNSPETSSDALFMAKETPGDAWNLDLTAPDAIVIPQSNEPPVQVYLKGDKSKTRAETQIKMELLLTPTNYEHIRFPPQTLAKPKQHATAQDREDAEAKGRIVEMQVNLVCATAVEEPEDRARALRRAAGKEHMPRRPPHVQLAELDKDDERHPQNGGEVVICEGCKERERKRYDRKKKKTTDEDGFLKYENDRVIMINEKEYKRFKEPTDPKCSSPDAKQVDFAMRIACYCRHQEDKSPQGYRVIFTLRDGNSGNIVAQQLSDIFHITDDHKNKEPEMQPRAINIPTQQYVAQPQQYPQHQQHPQNICIPYAPSLGHYSQPTTPIVPQFANPLSPLEAAYQQPPPQMSVGIPQSHRQVAPQFSSPPPSASAATFARHQRGPSSFDTPMISPTNPRMNMETQIPRPQSIDSFQFSFSSDAAQFPQHNNYYASAPQSTVTTPLNLSRPASPTWEQGPTKKGKQLRCVYFYVEDPE</sequence>
<feature type="non-terminal residue" evidence="3">
    <location>
        <position position="496"/>
    </location>
</feature>
<feature type="region of interest" description="Disordered" evidence="1">
    <location>
        <begin position="380"/>
        <end position="412"/>
    </location>
</feature>
<dbReference type="Proteomes" id="UP000244855">
    <property type="component" value="Unassembled WGS sequence"/>
</dbReference>
<feature type="region of interest" description="Disordered" evidence="1">
    <location>
        <begin position="460"/>
        <end position="481"/>
    </location>
</feature>